<feature type="signal peptide" evidence="2">
    <location>
        <begin position="1"/>
        <end position="19"/>
    </location>
</feature>
<dbReference type="STRING" id="1617426.TR69_WS6001001092"/>
<keyword evidence="1" id="KW-0812">Transmembrane</keyword>
<proteinExistence type="predicted"/>
<evidence type="ECO:0000256" key="1">
    <source>
        <dbReference type="SAM" id="Phobius"/>
    </source>
</evidence>
<evidence type="ECO:0000313" key="4">
    <source>
        <dbReference type="EMBL" id="KXK27066.1"/>
    </source>
</evidence>
<organism evidence="4 5">
    <name type="scientific">candidate division WS6 bacterium OLB20</name>
    <dbReference type="NCBI Taxonomy" id="1617426"/>
    <lineage>
        <taxon>Bacteria</taxon>
        <taxon>Candidatus Dojkabacteria</taxon>
    </lineage>
</organism>
<dbReference type="Pfam" id="PF01841">
    <property type="entry name" value="Transglut_core"/>
    <property type="match status" value="1"/>
</dbReference>
<accession>A0A136LZK6</accession>
<protein>
    <submittedName>
        <fullName evidence="4">Transglutaminase-like superfamily protein</fullName>
    </submittedName>
</protein>
<gene>
    <name evidence="4" type="ORF">TR69_WS6001001092</name>
</gene>
<sequence length="581" mass="64612">MRRVLITAFLILIGMVGTAQNVSAQQSFRGGVRFDVRIQEAGTAAVTQEIDLINTSGQYLISSYTQTFPFSIDSLAVTMDGTRLSAVQEGNRVTVTLGQKSVRLNQRGTIRLEYRVSDLVVASGPMHEITWPQFEFGFPTDDFRVSLYYPESWGEVTWSAAEYENATGRFGYKGVMVRSPQPLYLVTGSYSALTFDAAYALTHGADSEQLLRIALPDTRLGSFDLGTVTFAERGIVEESGQRFLVVRVPERTRKEGTIAGSWKPSSEPALPEETDLGTTQADIAFLELPEGYTEDRIYDDLQRRLTPATKYLLINRFSITDTVKSRAHTPLDYAQVYTAAYRSRGIPAYTVYGLTRFPQSGDFVWHVWVMVRRDGEWISQDPYMQDLLGYDYRNSVSPFHIPWTILGSETDPATLGVTSIDPASVAKFSDDLQPFEHTFAAEVQLQLKGEAYSGRPLPLTVLVVNTGTDAVRISSIEIEGAELPRDLYEQQLLLPGTVIEVPVLNLAVDDPFFSGVKTLAGTAIIYTDEETLDVPLELTVAMVVDYRTLGLNLTVVLLMIVALTTGLRKGIIKVPRRRRKT</sequence>
<dbReference type="InterPro" id="IPR002931">
    <property type="entry name" value="Transglutaminase-like"/>
</dbReference>
<dbReference type="AlphaFoldDB" id="A0A136LZK6"/>
<dbReference type="InterPro" id="IPR038765">
    <property type="entry name" value="Papain-like_cys_pep_sf"/>
</dbReference>
<comment type="caution">
    <text evidence="4">The sequence shown here is derived from an EMBL/GenBank/DDBJ whole genome shotgun (WGS) entry which is preliminary data.</text>
</comment>
<feature type="chain" id="PRO_5007475336" evidence="2">
    <location>
        <begin position="20"/>
        <end position="581"/>
    </location>
</feature>
<feature type="domain" description="Transglutaminase-like" evidence="3">
    <location>
        <begin position="319"/>
        <end position="382"/>
    </location>
</feature>
<evidence type="ECO:0000259" key="3">
    <source>
        <dbReference type="Pfam" id="PF01841"/>
    </source>
</evidence>
<dbReference type="Proteomes" id="UP000070457">
    <property type="component" value="Unassembled WGS sequence"/>
</dbReference>
<feature type="transmembrane region" description="Helical" evidence="1">
    <location>
        <begin position="549"/>
        <end position="571"/>
    </location>
</feature>
<name>A0A136LZK6_9BACT</name>
<reference evidence="4 5" key="1">
    <citation type="submission" date="2015-02" db="EMBL/GenBank/DDBJ databases">
        <title>Improved understanding of the partial-nitritation anammox process through 23 genomes representing the majority of the microbial community.</title>
        <authorList>
            <person name="Speth D.R."/>
            <person name="In T Zandt M."/>
            <person name="Guerrero Cruz S."/>
            <person name="Jetten M.S."/>
            <person name="Dutilh B.E."/>
        </authorList>
    </citation>
    <scope>NUCLEOTIDE SEQUENCE [LARGE SCALE GENOMIC DNA]</scope>
    <source>
        <strain evidence="4">OLB20</strain>
    </source>
</reference>
<dbReference type="SUPFAM" id="SSF54001">
    <property type="entry name" value="Cysteine proteinases"/>
    <property type="match status" value="1"/>
</dbReference>
<evidence type="ECO:0000313" key="5">
    <source>
        <dbReference type="Proteomes" id="UP000070457"/>
    </source>
</evidence>
<dbReference type="EMBL" id="JYNZ01000003">
    <property type="protein sequence ID" value="KXK27066.1"/>
    <property type="molecule type" value="Genomic_DNA"/>
</dbReference>
<dbReference type="Gene3D" id="3.10.620.30">
    <property type="match status" value="1"/>
</dbReference>
<evidence type="ECO:0000256" key="2">
    <source>
        <dbReference type="SAM" id="SignalP"/>
    </source>
</evidence>
<keyword evidence="2" id="KW-0732">Signal</keyword>
<keyword evidence="1" id="KW-1133">Transmembrane helix</keyword>
<keyword evidence="1" id="KW-0472">Membrane</keyword>